<evidence type="ECO:0000313" key="1">
    <source>
        <dbReference type="EMBL" id="OGE49223.1"/>
    </source>
</evidence>
<proteinExistence type="predicted"/>
<dbReference type="RefSeq" id="XP_022484675.1">
    <property type="nucleotide sequence ID" value="XM_022635339.1"/>
</dbReference>
<dbReference type="EMBL" id="LXJU01000022">
    <property type="protein sequence ID" value="OGE49223.1"/>
    <property type="molecule type" value="Genomic_DNA"/>
</dbReference>
<dbReference type="AlphaFoldDB" id="A0A1F5L7M9"/>
<gene>
    <name evidence="1" type="ORF">PENARI_c022G02883</name>
</gene>
<sequence length="106" mass="12537">MPESPKPESLKFEPRRRVQHRQFKSHRYLNYAGPSWIIQPQPIPSHPNQNLPNQCLPNQLQQWIKGLGDGIRLWHVESGQLIRSVFIFKIKTTNPENQPLRSFELF</sequence>
<evidence type="ECO:0000313" key="2">
    <source>
        <dbReference type="Proteomes" id="UP000177622"/>
    </source>
</evidence>
<protein>
    <submittedName>
        <fullName evidence="1">Uncharacterized protein</fullName>
    </submittedName>
</protein>
<dbReference type="OrthoDB" id="5416097at2759"/>
<name>A0A1F5L7M9_PENAI</name>
<dbReference type="Proteomes" id="UP000177622">
    <property type="component" value="Unassembled WGS sequence"/>
</dbReference>
<reference evidence="1 2" key="1">
    <citation type="journal article" date="2016" name="Sci. Rep.">
        <title>Penicillium arizonense, a new, genome sequenced fungal species, reveals a high chemical diversity in secreted metabolites.</title>
        <authorList>
            <person name="Grijseels S."/>
            <person name="Nielsen J.C."/>
            <person name="Randelovic M."/>
            <person name="Nielsen J."/>
            <person name="Nielsen K.F."/>
            <person name="Workman M."/>
            <person name="Frisvad J.C."/>
        </authorList>
    </citation>
    <scope>NUCLEOTIDE SEQUENCE [LARGE SCALE GENOMIC DNA]</scope>
    <source>
        <strain evidence="1 2">CBS 141311</strain>
    </source>
</reference>
<keyword evidence="2" id="KW-1185">Reference proteome</keyword>
<organism evidence="1 2">
    <name type="scientific">Penicillium arizonense</name>
    <dbReference type="NCBI Taxonomy" id="1835702"/>
    <lineage>
        <taxon>Eukaryota</taxon>
        <taxon>Fungi</taxon>
        <taxon>Dikarya</taxon>
        <taxon>Ascomycota</taxon>
        <taxon>Pezizomycotina</taxon>
        <taxon>Eurotiomycetes</taxon>
        <taxon>Eurotiomycetidae</taxon>
        <taxon>Eurotiales</taxon>
        <taxon>Aspergillaceae</taxon>
        <taxon>Penicillium</taxon>
    </lineage>
</organism>
<comment type="caution">
    <text evidence="1">The sequence shown here is derived from an EMBL/GenBank/DDBJ whole genome shotgun (WGS) entry which is preliminary data.</text>
</comment>
<dbReference type="GeneID" id="34580073"/>
<accession>A0A1F5L7M9</accession>